<protein>
    <submittedName>
        <fullName evidence="1">Uncharacterized protein</fullName>
    </submittedName>
</protein>
<accession>A0A645ISS3</accession>
<dbReference type="AlphaFoldDB" id="A0A645ISS3"/>
<sequence length="86" mass="10211">MYKLFEVLDVYSDVARLRKTGADAKFQEGVRLFYKNDFYLARNAFSAVIKACPEDGIARWYLFACERYFSRPENQDVRYDLFGLEE</sequence>
<organism evidence="1">
    <name type="scientific">bioreactor metagenome</name>
    <dbReference type="NCBI Taxonomy" id="1076179"/>
    <lineage>
        <taxon>unclassified sequences</taxon>
        <taxon>metagenomes</taxon>
        <taxon>ecological metagenomes</taxon>
    </lineage>
</organism>
<gene>
    <name evidence="1" type="ORF">SDC9_201835</name>
</gene>
<comment type="caution">
    <text evidence="1">The sequence shown here is derived from an EMBL/GenBank/DDBJ whole genome shotgun (WGS) entry which is preliminary data.</text>
</comment>
<evidence type="ECO:0000313" key="1">
    <source>
        <dbReference type="EMBL" id="MPN54166.1"/>
    </source>
</evidence>
<name>A0A645ISS3_9ZZZZ</name>
<dbReference type="EMBL" id="VSSQ01122123">
    <property type="protein sequence ID" value="MPN54166.1"/>
    <property type="molecule type" value="Genomic_DNA"/>
</dbReference>
<reference evidence="1" key="1">
    <citation type="submission" date="2019-08" db="EMBL/GenBank/DDBJ databases">
        <authorList>
            <person name="Kucharzyk K."/>
            <person name="Murdoch R.W."/>
            <person name="Higgins S."/>
            <person name="Loffler F."/>
        </authorList>
    </citation>
    <scope>NUCLEOTIDE SEQUENCE</scope>
</reference>
<proteinExistence type="predicted"/>